<gene>
    <name evidence="3" type="ORF">FH972_021068</name>
</gene>
<dbReference type="OrthoDB" id="5412288at2759"/>
<evidence type="ECO:0000259" key="2">
    <source>
        <dbReference type="Pfam" id="PF10680"/>
    </source>
</evidence>
<evidence type="ECO:0000313" key="3">
    <source>
        <dbReference type="EMBL" id="KAB8336759.1"/>
    </source>
</evidence>
<name>A0A5N6KNU6_9ROSI</name>
<reference evidence="3 4" key="1">
    <citation type="submission" date="2019-06" db="EMBL/GenBank/DDBJ databases">
        <title>A chromosomal-level reference genome of Carpinus fangiana (Coryloideae, Betulaceae).</title>
        <authorList>
            <person name="Yang X."/>
            <person name="Wang Z."/>
            <person name="Zhang L."/>
            <person name="Hao G."/>
            <person name="Liu J."/>
            <person name="Yang Y."/>
        </authorList>
    </citation>
    <scope>NUCLEOTIDE SEQUENCE [LARGE SCALE GENOMIC DNA]</scope>
    <source>
        <strain evidence="3">Cfa_2016G</strain>
        <tissue evidence="3">Leaf</tissue>
    </source>
</reference>
<dbReference type="Proteomes" id="UP000327013">
    <property type="component" value="Unassembled WGS sequence"/>
</dbReference>
<feature type="compositionally biased region" description="Basic and acidic residues" evidence="1">
    <location>
        <begin position="432"/>
        <end position="444"/>
    </location>
</feature>
<proteinExistence type="predicted"/>
<feature type="region of interest" description="Disordered" evidence="1">
    <location>
        <begin position="424"/>
        <end position="450"/>
    </location>
</feature>
<keyword evidence="4" id="KW-1185">Reference proteome</keyword>
<protein>
    <recommendedName>
        <fullName evidence="2">Rrn9 domain-containing protein</fullName>
    </recommendedName>
</protein>
<feature type="region of interest" description="Disordered" evidence="1">
    <location>
        <begin position="253"/>
        <end position="307"/>
    </location>
</feature>
<feature type="compositionally biased region" description="Basic and acidic residues" evidence="1">
    <location>
        <begin position="205"/>
        <end position="214"/>
    </location>
</feature>
<dbReference type="AlphaFoldDB" id="A0A5N6KNU6"/>
<dbReference type="Pfam" id="PF10680">
    <property type="entry name" value="RRN9"/>
    <property type="match status" value="1"/>
</dbReference>
<sequence length="472" mass="53159">MSLFGTQDDKQGVFEEPSVTEDGAGEVPRSAQGLPEDASVESEDGGVVLPKYPGGSHKWRRLTKLDRQVAQAQEKLDDHDLSIHLYDTHAIKACVRRPSAPVTGSTSWQSKERWRVLDEWVPSRGWTAWPLPESDVPRPRSGLTQTSHNASRSSQELEHCILATMMKHARADMKRELEDDMKDIRADQSGTREEVAKSDMGSQSEGEHTRQVDTRYDMLQIPLPLADDEKAWDMLHPAVRRTMAGLDSLLRSMHQARQSRKRVASDDDIEHSGSESARARSKQNRRSMSVSTSRKRSRSKASDSGGVARVVTRDWSEVLGHAGQSGWDKNVVERAARKCSQLFGESMNLHPISLKTSEIEDRERLQPSFLSNLASLGWQCPETECKRHLSTFKHRRMLNKHMREEHGYSIPWIGQAEEDVLMSENTDASDSQTEKLDSPEHNNSHDQLLGGIHMDGFLQPVIANTTWCTPSD</sequence>
<accession>A0A5N6KNU6</accession>
<feature type="region of interest" description="Disordered" evidence="1">
    <location>
        <begin position="184"/>
        <end position="214"/>
    </location>
</feature>
<evidence type="ECO:0000256" key="1">
    <source>
        <dbReference type="SAM" id="MobiDB-lite"/>
    </source>
</evidence>
<feature type="compositionally biased region" description="Basic and acidic residues" evidence="1">
    <location>
        <begin position="184"/>
        <end position="197"/>
    </location>
</feature>
<evidence type="ECO:0000313" key="4">
    <source>
        <dbReference type="Proteomes" id="UP000327013"/>
    </source>
</evidence>
<organism evidence="3 4">
    <name type="scientific">Carpinus fangiana</name>
    <dbReference type="NCBI Taxonomy" id="176857"/>
    <lineage>
        <taxon>Eukaryota</taxon>
        <taxon>Viridiplantae</taxon>
        <taxon>Streptophyta</taxon>
        <taxon>Embryophyta</taxon>
        <taxon>Tracheophyta</taxon>
        <taxon>Spermatophyta</taxon>
        <taxon>Magnoliopsida</taxon>
        <taxon>eudicotyledons</taxon>
        <taxon>Gunneridae</taxon>
        <taxon>Pentapetalae</taxon>
        <taxon>rosids</taxon>
        <taxon>fabids</taxon>
        <taxon>Fagales</taxon>
        <taxon>Betulaceae</taxon>
        <taxon>Carpinus</taxon>
    </lineage>
</organism>
<comment type="caution">
    <text evidence="3">The sequence shown here is derived from an EMBL/GenBank/DDBJ whole genome shotgun (WGS) entry which is preliminary data.</text>
</comment>
<feature type="domain" description="Rrn9" evidence="2">
    <location>
        <begin position="74"/>
        <end position="140"/>
    </location>
</feature>
<feature type="region of interest" description="Disordered" evidence="1">
    <location>
        <begin position="1"/>
        <end position="52"/>
    </location>
</feature>
<dbReference type="EMBL" id="VIBQ01000009">
    <property type="protein sequence ID" value="KAB8336759.1"/>
    <property type="molecule type" value="Genomic_DNA"/>
</dbReference>
<dbReference type="InterPro" id="IPR019622">
    <property type="entry name" value="Rrn9_dom"/>
</dbReference>